<comment type="subcellular location">
    <subcellularLocation>
        <location evidence="2">Membrane</location>
        <topology evidence="2">Multi-pass membrane protein</topology>
    </subcellularLocation>
</comment>
<name>A0A495B325_VOGIN</name>
<feature type="transmembrane region" description="Helical" evidence="8">
    <location>
        <begin position="181"/>
        <end position="201"/>
    </location>
</feature>
<keyword evidence="5 8" id="KW-0812">Transmembrane</keyword>
<dbReference type="AlphaFoldDB" id="A0A495B325"/>
<dbReference type="Proteomes" id="UP001221566">
    <property type="component" value="Unassembled WGS sequence"/>
</dbReference>
<reference evidence="11 12" key="1">
    <citation type="submission" date="2018-10" db="EMBL/GenBank/DDBJ databases">
        <title>Genomic Encyclopedia of Type Strains, Phase IV (KMG-IV): sequencing the most valuable type-strain genomes for metagenomic binning, comparative biology and taxonomic classification.</title>
        <authorList>
            <person name="Goeker M."/>
        </authorList>
    </citation>
    <scope>NUCLEOTIDE SEQUENCE [LARGE SCALE GENOMIC DNA]</scope>
    <source>
        <strain evidence="11 12">DSM 3303</strain>
    </source>
</reference>
<evidence type="ECO:0000313" key="11">
    <source>
        <dbReference type="EMBL" id="RKQ55361.1"/>
    </source>
</evidence>
<dbReference type="Gene3D" id="1.20.1250.20">
    <property type="entry name" value="MFS general substrate transporter like domains"/>
    <property type="match status" value="1"/>
</dbReference>
<feature type="transmembrane region" description="Helical" evidence="8">
    <location>
        <begin position="92"/>
        <end position="111"/>
    </location>
</feature>
<feature type="transmembrane region" description="Helical" evidence="8">
    <location>
        <begin position="357"/>
        <end position="379"/>
    </location>
</feature>
<dbReference type="InterPro" id="IPR005829">
    <property type="entry name" value="Sugar_transporter_CS"/>
</dbReference>
<comment type="caution">
    <text evidence="11">The sequence shown here is derived from an EMBL/GenBank/DDBJ whole genome shotgun (WGS) entry which is preliminary data.</text>
</comment>
<dbReference type="PROSITE" id="PS00216">
    <property type="entry name" value="SUGAR_TRANSPORT_1"/>
    <property type="match status" value="1"/>
</dbReference>
<evidence type="ECO:0000313" key="10">
    <source>
        <dbReference type="EMBL" id="MDC7691372.1"/>
    </source>
</evidence>
<dbReference type="PANTHER" id="PTHR23504">
    <property type="entry name" value="MAJOR FACILITATOR SUPERFAMILY DOMAIN-CONTAINING PROTEIN 10"/>
    <property type="match status" value="1"/>
</dbReference>
<evidence type="ECO:0000256" key="1">
    <source>
        <dbReference type="ARBA" id="ARBA00003279"/>
    </source>
</evidence>
<dbReference type="GO" id="GO:0022857">
    <property type="term" value="F:transmembrane transporter activity"/>
    <property type="evidence" value="ECO:0007669"/>
    <property type="project" value="InterPro"/>
</dbReference>
<evidence type="ECO:0000313" key="12">
    <source>
        <dbReference type="Proteomes" id="UP000279384"/>
    </source>
</evidence>
<evidence type="ECO:0000256" key="7">
    <source>
        <dbReference type="ARBA" id="ARBA00023136"/>
    </source>
</evidence>
<reference evidence="10 13" key="2">
    <citation type="submission" date="2023-01" db="EMBL/GenBank/DDBJ databases">
        <title>Novel species of the genus Vogesella isolated from rivers.</title>
        <authorList>
            <person name="Lu H."/>
        </authorList>
    </citation>
    <scope>NUCLEOTIDE SEQUENCE [LARGE SCALE GENOMIC DNA]</scope>
    <source>
        <strain evidence="10 13">SH7W</strain>
    </source>
</reference>
<feature type="transmembrane region" description="Helical" evidence="8">
    <location>
        <begin position="152"/>
        <end position="175"/>
    </location>
</feature>
<dbReference type="InterPro" id="IPR036259">
    <property type="entry name" value="MFS_trans_sf"/>
</dbReference>
<feature type="transmembrane region" description="Helical" evidence="8">
    <location>
        <begin position="232"/>
        <end position="252"/>
    </location>
</feature>
<comment type="similarity">
    <text evidence="3">Belongs to the major facilitator superfamily. TCR/Tet family.</text>
</comment>
<dbReference type="InterPro" id="IPR011701">
    <property type="entry name" value="MFS"/>
</dbReference>
<evidence type="ECO:0000259" key="9">
    <source>
        <dbReference type="PROSITE" id="PS50850"/>
    </source>
</evidence>
<evidence type="ECO:0000256" key="5">
    <source>
        <dbReference type="ARBA" id="ARBA00022692"/>
    </source>
</evidence>
<feature type="transmembrane region" description="Helical" evidence="8">
    <location>
        <begin position="60"/>
        <end position="80"/>
    </location>
</feature>
<dbReference type="Pfam" id="PF07690">
    <property type="entry name" value="MFS_1"/>
    <property type="match status" value="1"/>
</dbReference>
<dbReference type="EMBL" id="RBID01000017">
    <property type="protein sequence ID" value="RKQ55361.1"/>
    <property type="molecule type" value="Genomic_DNA"/>
</dbReference>
<protein>
    <submittedName>
        <fullName evidence="10">MFS transporter</fullName>
    </submittedName>
    <submittedName>
        <fullName evidence="11">Putative MFS family arabinose efflux permease</fullName>
    </submittedName>
</protein>
<gene>
    <name evidence="11" type="ORF">C8E02_2734</name>
    <name evidence="10" type="ORF">PQU93_11320</name>
</gene>
<sequence>MALPVTPSGVAHPRLILLAICLVALMSTAGVAMPYPILAPIFVDAAADGFNHFAGLPPKLLLGMALAANPLGILIGSTFIGALSDRLGRRRVLLSTLSLTLLGYLLTAWALDLRWYPLFVFARFLTGLTEGNVAVARAIVADLHPQLDRTRSFAILNAVLYMGWLVGPMIGGFTLPLGEPVPFLIGALTLLPCLAILLWVLPETGRAAGLQGVSLWQTVRQQQAFRLLQQDALLAGLFWMQLLFALGVNAFYEFYPLWLVEFAGLGSSGIAWVTAGLCLMMSLASTVSGKRGLHHDPLRQARKSAVIFALGLLLLSLLPDGPGVVLVVLLGLPLAIYNAVLPSWCAERFEHHGQGSVMGLLSTIFCISNVLIAVIGGLLTLLDTRLTLALGAVMCVLAVVRLNRLIRQAARMPQLAGAGG</sequence>
<keyword evidence="13" id="KW-1185">Reference proteome</keyword>
<dbReference type="PROSITE" id="PS50850">
    <property type="entry name" value="MFS"/>
    <property type="match status" value="1"/>
</dbReference>
<evidence type="ECO:0000256" key="6">
    <source>
        <dbReference type="ARBA" id="ARBA00022989"/>
    </source>
</evidence>
<feature type="transmembrane region" description="Helical" evidence="8">
    <location>
        <begin position="117"/>
        <end position="140"/>
    </location>
</feature>
<organism evidence="11 12">
    <name type="scientific">Vogesella indigofera</name>
    <name type="common">Pseudomonas indigofera</name>
    <dbReference type="NCBI Taxonomy" id="45465"/>
    <lineage>
        <taxon>Bacteria</taxon>
        <taxon>Pseudomonadati</taxon>
        <taxon>Pseudomonadota</taxon>
        <taxon>Betaproteobacteria</taxon>
        <taxon>Neisseriales</taxon>
        <taxon>Chromobacteriaceae</taxon>
        <taxon>Vogesella</taxon>
    </lineage>
</organism>
<dbReference type="Proteomes" id="UP000279384">
    <property type="component" value="Unassembled WGS sequence"/>
</dbReference>
<evidence type="ECO:0000256" key="4">
    <source>
        <dbReference type="ARBA" id="ARBA00022448"/>
    </source>
</evidence>
<feature type="transmembrane region" description="Helical" evidence="8">
    <location>
        <begin position="324"/>
        <end position="345"/>
    </location>
</feature>
<evidence type="ECO:0000256" key="8">
    <source>
        <dbReference type="SAM" id="Phobius"/>
    </source>
</evidence>
<evidence type="ECO:0000313" key="13">
    <source>
        <dbReference type="Proteomes" id="UP001221566"/>
    </source>
</evidence>
<dbReference type="SUPFAM" id="SSF103473">
    <property type="entry name" value="MFS general substrate transporter"/>
    <property type="match status" value="1"/>
</dbReference>
<dbReference type="InterPro" id="IPR020846">
    <property type="entry name" value="MFS_dom"/>
</dbReference>
<dbReference type="RefSeq" id="WP_120811442.1">
    <property type="nucleotide sequence ID" value="NZ_JAQQKY010000006.1"/>
</dbReference>
<evidence type="ECO:0000256" key="3">
    <source>
        <dbReference type="ARBA" id="ARBA00007520"/>
    </source>
</evidence>
<evidence type="ECO:0000256" key="2">
    <source>
        <dbReference type="ARBA" id="ARBA00004141"/>
    </source>
</evidence>
<dbReference type="PANTHER" id="PTHR23504:SF15">
    <property type="entry name" value="MAJOR FACILITATOR SUPERFAMILY (MFS) PROFILE DOMAIN-CONTAINING PROTEIN"/>
    <property type="match status" value="1"/>
</dbReference>
<dbReference type="EMBL" id="JAQQKY010000006">
    <property type="protein sequence ID" value="MDC7691372.1"/>
    <property type="molecule type" value="Genomic_DNA"/>
</dbReference>
<proteinExistence type="inferred from homology"/>
<feature type="transmembrane region" description="Helical" evidence="8">
    <location>
        <begin position="385"/>
        <end position="402"/>
    </location>
</feature>
<dbReference type="GO" id="GO:0016020">
    <property type="term" value="C:membrane"/>
    <property type="evidence" value="ECO:0007669"/>
    <property type="project" value="UniProtKB-SubCell"/>
</dbReference>
<dbReference type="PRINTS" id="PR01035">
    <property type="entry name" value="TCRTETA"/>
</dbReference>
<accession>A0A495B325</accession>
<dbReference type="InterPro" id="IPR001958">
    <property type="entry name" value="Tet-R_TetA/multi-R_MdtG-like"/>
</dbReference>
<comment type="function">
    <text evidence="1">Resistance to tetracycline by an active tetracycline efflux. This is an energy-dependent process that decreases the accumulation of the antibiotic in whole cells. This protein functions as a metal-tetracycline/H(+) antiporter.</text>
</comment>
<feature type="transmembrane region" description="Helical" evidence="8">
    <location>
        <begin position="301"/>
        <end position="318"/>
    </location>
</feature>
<keyword evidence="4" id="KW-0813">Transport</keyword>
<feature type="domain" description="Major facilitator superfamily (MFS) profile" evidence="9">
    <location>
        <begin position="16"/>
        <end position="410"/>
    </location>
</feature>
<keyword evidence="7 8" id="KW-0472">Membrane</keyword>
<keyword evidence="6 8" id="KW-1133">Transmembrane helix</keyword>